<evidence type="ECO:0000313" key="6">
    <source>
        <dbReference type="EMBL" id="MFC6395756.1"/>
    </source>
</evidence>
<sequence>MSVVLGASVALAWLLPDEQDDRADAVLDEVLADGGVISPLFELEVGNILVVKQRRKDLTGAQVSQAIDLLFSLPIEPLEVDLDLRQVVSLAQAHGLTSYDASYLNTAVVLDLPLATLDEKLRAAAVAEGVTLFA</sequence>
<evidence type="ECO:0000313" key="7">
    <source>
        <dbReference type="Proteomes" id="UP001596266"/>
    </source>
</evidence>
<evidence type="ECO:0000259" key="5">
    <source>
        <dbReference type="Pfam" id="PF01850"/>
    </source>
</evidence>
<organism evidence="6 7">
    <name type="scientific">Luteococcus sanguinis</name>
    <dbReference type="NCBI Taxonomy" id="174038"/>
    <lineage>
        <taxon>Bacteria</taxon>
        <taxon>Bacillati</taxon>
        <taxon>Actinomycetota</taxon>
        <taxon>Actinomycetes</taxon>
        <taxon>Propionibacteriales</taxon>
        <taxon>Propionibacteriaceae</taxon>
        <taxon>Luteococcus</taxon>
    </lineage>
</organism>
<dbReference type="EMBL" id="JBHSUA010000007">
    <property type="protein sequence ID" value="MFC6395756.1"/>
    <property type="molecule type" value="Genomic_DNA"/>
</dbReference>
<gene>
    <name evidence="6" type="ORF">ACFP57_01930</name>
</gene>
<comment type="caution">
    <text evidence="6">The sequence shown here is derived from an EMBL/GenBank/DDBJ whole genome shotgun (WGS) entry which is preliminary data.</text>
</comment>
<evidence type="ECO:0000256" key="3">
    <source>
        <dbReference type="ARBA" id="ARBA00022801"/>
    </source>
</evidence>
<dbReference type="PANTHER" id="PTHR35901:SF1">
    <property type="entry name" value="EXONUCLEASE VAPC9"/>
    <property type="match status" value="1"/>
</dbReference>
<dbReference type="InterPro" id="IPR002716">
    <property type="entry name" value="PIN_dom"/>
</dbReference>
<dbReference type="SUPFAM" id="SSF88723">
    <property type="entry name" value="PIN domain-like"/>
    <property type="match status" value="1"/>
</dbReference>
<dbReference type="PANTHER" id="PTHR35901">
    <property type="entry name" value="RIBONUCLEASE VAPC3"/>
    <property type="match status" value="1"/>
</dbReference>
<evidence type="ECO:0000256" key="2">
    <source>
        <dbReference type="ARBA" id="ARBA00022723"/>
    </source>
</evidence>
<dbReference type="Proteomes" id="UP001596266">
    <property type="component" value="Unassembled WGS sequence"/>
</dbReference>
<dbReference type="CDD" id="cd09873">
    <property type="entry name" value="PIN_Pae0151-like"/>
    <property type="match status" value="1"/>
</dbReference>
<keyword evidence="1" id="KW-0540">Nuclease</keyword>
<proteinExistence type="predicted"/>
<dbReference type="Pfam" id="PF01850">
    <property type="entry name" value="PIN"/>
    <property type="match status" value="1"/>
</dbReference>
<name>A0ABW1X1M9_9ACTN</name>
<protein>
    <submittedName>
        <fullName evidence="6">Type II toxin-antitoxin system VapC family toxin</fullName>
    </submittedName>
</protein>
<keyword evidence="4" id="KW-0460">Magnesium</keyword>
<feature type="domain" description="PIN" evidence="5">
    <location>
        <begin position="4"/>
        <end position="125"/>
    </location>
</feature>
<evidence type="ECO:0000256" key="1">
    <source>
        <dbReference type="ARBA" id="ARBA00022722"/>
    </source>
</evidence>
<reference evidence="7" key="1">
    <citation type="journal article" date="2019" name="Int. J. Syst. Evol. Microbiol.">
        <title>The Global Catalogue of Microorganisms (GCM) 10K type strain sequencing project: providing services to taxonomists for standard genome sequencing and annotation.</title>
        <authorList>
            <consortium name="The Broad Institute Genomics Platform"/>
            <consortium name="The Broad Institute Genome Sequencing Center for Infectious Disease"/>
            <person name="Wu L."/>
            <person name="Ma J."/>
        </authorList>
    </citation>
    <scope>NUCLEOTIDE SEQUENCE [LARGE SCALE GENOMIC DNA]</scope>
    <source>
        <strain evidence="7">CGMCC 1.15277</strain>
    </source>
</reference>
<dbReference type="RefSeq" id="WP_343884453.1">
    <property type="nucleotide sequence ID" value="NZ_BAAAKI010000002.1"/>
</dbReference>
<keyword evidence="3" id="KW-0378">Hydrolase</keyword>
<accession>A0ABW1X1M9</accession>
<keyword evidence="2" id="KW-0479">Metal-binding</keyword>
<dbReference type="InterPro" id="IPR051619">
    <property type="entry name" value="TypeII_TA_RNase_PINc/VapC"/>
</dbReference>
<dbReference type="InterPro" id="IPR029060">
    <property type="entry name" value="PIN-like_dom_sf"/>
</dbReference>
<evidence type="ECO:0000256" key="4">
    <source>
        <dbReference type="ARBA" id="ARBA00022842"/>
    </source>
</evidence>
<dbReference type="InterPro" id="IPR044153">
    <property type="entry name" value="PIN_Pae0151-like"/>
</dbReference>
<keyword evidence="7" id="KW-1185">Reference proteome</keyword>
<dbReference type="Gene3D" id="3.40.50.1010">
    <property type="entry name" value="5'-nuclease"/>
    <property type="match status" value="1"/>
</dbReference>